<dbReference type="InterPro" id="IPR050469">
    <property type="entry name" value="Diguanylate_Cyclase"/>
</dbReference>
<dbReference type="CDD" id="cd01949">
    <property type="entry name" value="GGDEF"/>
    <property type="match status" value="1"/>
</dbReference>
<feature type="transmembrane region" description="Helical" evidence="1">
    <location>
        <begin position="170"/>
        <end position="191"/>
    </location>
</feature>
<feature type="transmembrane region" description="Helical" evidence="1">
    <location>
        <begin position="28"/>
        <end position="49"/>
    </location>
</feature>
<evidence type="ECO:0000313" key="3">
    <source>
        <dbReference type="EMBL" id="GAA1968050.1"/>
    </source>
</evidence>
<protein>
    <submittedName>
        <fullName evidence="3">GGDEF domain-containing protein</fullName>
    </submittedName>
</protein>
<dbReference type="Pfam" id="PF00990">
    <property type="entry name" value="GGDEF"/>
    <property type="match status" value="1"/>
</dbReference>
<dbReference type="InterPro" id="IPR029787">
    <property type="entry name" value="Nucleotide_cyclase"/>
</dbReference>
<dbReference type="InterPro" id="IPR043128">
    <property type="entry name" value="Rev_trsase/Diguanyl_cyclase"/>
</dbReference>
<dbReference type="PANTHER" id="PTHR45138:SF9">
    <property type="entry name" value="DIGUANYLATE CYCLASE DGCM-RELATED"/>
    <property type="match status" value="1"/>
</dbReference>
<accession>A0ABN2RFL2</accession>
<keyword evidence="1" id="KW-1133">Transmembrane helix</keyword>
<dbReference type="InterPro" id="IPR000160">
    <property type="entry name" value="GGDEF_dom"/>
</dbReference>
<keyword evidence="4" id="KW-1185">Reference proteome</keyword>
<evidence type="ECO:0000313" key="4">
    <source>
        <dbReference type="Proteomes" id="UP001501116"/>
    </source>
</evidence>
<comment type="caution">
    <text evidence="3">The sequence shown here is derived from an EMBL/GenBank/DDBJ whole genome shotgun (WGS) entry which is preliminary data.</text>
</comment>
<gene>
    <name evidence="3" type="ORF">GCM10009754_46170</name>
</gene>
<feature type="transmembrane region" description="Helical" evidence="1">
    <location>
        <begin position="138"/>
        <end position="158"/>
    </location>
</feature>
<dbReference type="EMBL" id="BAAANN010000018">
    <property type="protein sequence ID" value="GAA1968050.1"/>
    <property type="molecule type" value="Genomic_DNA"/>
</dbReference>
<name>A0ABN2RFL2_9PSEU</name>
<organism evidence="3 4">
    <name type="scientific">Amycolatopsis minnesotensis</name>
    <dbReference type="NCBI Taxonomy" id="337894"/>
    <lineage>
        <taxon>Bacteria</taxon>
        <taxon>Bacillati</taxon>
        <taxon>Actinomycetota</taxon>
        <taxon>Actinomycetes</taxon>
        <taxon>Pseudonocardiales</taxon>
        <taxon>Pseudonocardiaceae</taxon>
        <taxon>Amycolatopsis</taxon>
    </lineage>
</organism>
<feature type="domain" description="GGDEF" evidence="2">
    <location>
        <begin position="288"/>
        <end position="427"/>
    </location>
</feature>
<dbReference type="Gene3D" id="3.30.70.270">
    <property type="match status" value="1"/>
</dbReference>
<keyword evidence="1" id="KW-0812">Transmembrane</keyword>
<evidence type="ECO:0000256" key="1">
    <source>
        <dbReference type="SAM" id="Phobius"/>
    </source>
</evidence>
<keyword evidence="1" id="KW-0472">Membrane</keyword>
<sequence>MRGWAVRERAVREWAVREWALWQQPPRVVAYCLACGLAVVSLALFWFPLTPSRADLIRLAVLAGLGILQAELGRHVERARRRLSGSPHITMSSVWTFAGVLVMPIGLVVVLTAVLYLHLGLRSWYRLHRVPPFRTLNNACCVILSSCGAASTLDLAGVPTMSAATTMGTHGAIAVLAVMAVQFGLNAVLILPARAKIGRTPRAWFGGWFDNVLDLATLCLGALNALALAISPVLVVAVFPPVLLLHRTVLVSQLEAEARRDHKTGVYSIAGWQAHAERVEARANRLNANFGLLMIDLDHFKRVNDTYGHLAGDAVLKAIADAIVRNVRGHEDAVGRFGGEEFVVVLPNATGDGIAIVAERIRTAVHELTVEIPVGGGTEIVAGFSVSVGSARYPSAGATVRALLDAADIALYQAKQAGRNRVVAAAARA</sequence>
<dbReference type="NCBIfam" id="TIGR00254">
    <property type="entry name" value="GGDEF"/>
    <property type="match status" value="1"/>
</dbReference>
<feature type="transmembrane region" description="Helical" evidence="1">
    <location>
        <begin position="212"/>
        <end position="239"/>
    </location>
</feature>
<dbReference type="PANTHER" id="PTHR45138">
    <property type="entry name" value="REGULATORY COMPONENTS OF SENSORY TRANSDUCTION SYSTEM"/>
    <property type="match status" value="1"/>
</dbReference>
<proteinExistence type="predicted"/>
<dbReference type="SMART" id="SM00267">
    <property type="entry name" value="GGDEF"/>
    <property type="match status" value="1"/>
</dbReference>
<dbReference type="Proteomes" id="UP001501116">
    <property type="component" value="Unassembled WGS sequence"/>
</dbReference>
<feature type="transmembrane region" description="Helical" evidence="1">
    <location>
        <begin position="94"/>
        <end position="117"/>
    </location>
</feature>
<evidence type="ECO:0000259" key="2">
    <source>
        <dbReference type="PROSITE" id="PS50887"/>
    </source>
</evidence>
<reference evidence="3 4" key="1">
    <citation type="journal article" date="2019" name="Int. J. Syst. Evol. Microbiol.">
        <title>The Global Catalogue of Microorganisms (GCM) 10K type strain sequencing project: providing services to taxonomists for standard genome sequencing and annotation.</title>
        <authorList>
            <consortium name="The Broad Institute Genomics Platform"/>
            <consortium name="The Broad Institute Genome Sequencing Center for Infectious Disease"/>
            <person name="Wu L."/>
            <person name="Ma J."/>
        </authorList>
    </citation>
    <scope>NUCLEOTIDE SEQUENCE [LARGE SCALE GENOMIC DNA]</scope>
    <source>
        <strain evidence="3 4">JCM 14545</strain>
    </source>
</reference>
<dbReference type="SUPFAM" id="SSF55073">
    <property type="entry name" value="Nucleotide cyclase"/>
    <property type="match status" value="1"/>
</dbReference>
<dbReference type="PROSITE" id="PS50887">
    <property type="entry name" value="GGDEF"/>
    <property type="match status" value="1"/>
</dbReference>